<keyword evidence="3" id="KW-1185">Reference proteome</keyword>
<dbReference type="Proteomes" id="UP000219338">
    <property type="component" value="Unassembled WGS sequence"/>
</dbReference>
<reference evidence="3" key="1">
    <citation type="journal article" date="2017" name="Nat. Ecol. Evol.">
        <title>Genome expansion and lineage-specific genetic innovations in the forest pathogenic fungi Armillaria.</title>
        <authorList>
            <person name="Sipos G."/>
            <person name="Prasanna A.N."/>
            <person name="Walter M.C."/>
            <person name="O'Connor E."/>
            <person name="Balint B."/>
            <person name="Krizsan K."/>
            <person name="Kiss B."/>
            <person name="Hess J."/>
            <person name="Varga T."/>
            <person name="Slot J."/>
            <person name="Riley R."/>
            <person name="Boka B."/>
            <person name="Rigling D."/>
            <person name="Barry K."/>
            <person name="Lee J."/>
            <person name="Mihaltcheva S."/>
            <person name="LaButti K."/>
            <person name="Lipzen A."/>
            <person name="Waldron R."/>
            <person name="Moloney N.M."/>
            <person name="Sperisen C."/>
            <person name="Kredics L."/>
            <person name="Vagvoelgyi C."/>
            <person name="Patrignani A."/>
            <person name="Fitzpatrick D."/>
            <person name="Nagy I."/>
            <person name="Doyle S."/>
            <person name="Anderson J.B."/>
            <person name="Grigoriev I.V."/>
            <person name="Gueldener U."/>
            <person name="Muensterkoetter M."/>
            <person name="Nagy L.G."/>
        </authorList>
    </citation>
    <scope>NUCLEOTIDE SEQUENCE [LARGE SCALE GENOMIC DNA]</scope>
    <source>
        <strain evidence="3">C18/9</strain>
    </source>
</reference>
<organism evidence="2 3">
    <name type="scientific">Armillaria ostoyae</name>
    <name type="common">Armillaria root rot fungus</name>
    <dbReference type="NCBI Taxonomy" id="47428"/>
    <lineage>
        <taxon>Eukaryota</taxon>
        <taxon>Fungi</taxon>
        <taxon>Dikarya</taxon>
        <taxon>Basidiomycota</taxon>
        <taxon>Agaricomycotina</taxon>
        <taxon>Agaricomycetes</taxon>
        <taxon>Agaricomycetidae</taxon>
        <taxon>Agaricales</taxon>
        <taxon>Marasmiineae</taxon>
        <taxon>Physalacriaceae</taxon>
        <taxon>Armillaria</taxon>
    </lineage>
</organism>
<sequence>MLTTPDTSVSFTLDSSGLDSALTHPSLPTSEILSKATRSNAAVDDASSGSRAAKGEEYAGSEERRILFLPPAPSIATARLPSNRYPPRRCPYPRGYCNEKTIASSLPEFMVRTVISV</sequence>
<dbReference type="AlphaFoldDB" id="A0A284S385"/>
<dbReference type="EMBL" id="FUEG01000028">
    <property type="protein sequence ID" value="SJL15446.1"/>
    <property type="molecule type" value="Genomic_DNA"/>
</dbReference>
<feature type="region of interest" description="Disordered" evidence="1">
    <location>
        <begin position="1"/>
        <end position="63"/>
    </location>
</feature>
<evidence type="ECO:0000256" key="1">
    <source>
        <dbReference type="SAM" id="MobiDB-lite"/>
    </source>
</evidence>
<gene>
    <name evidence="2" type="ORF">ARMOST_18944</name>
</gene>
<accession>A0A284S385</accession>
<feature type="compositionally biased region" description="Polar residues" evidence="1">
    <location>
        <begin position="26"/>
        <end position="40"/>
    </location>
</feature>
<name>A0A284S385_ARMOS</name>
<protein>
    <submittedName>
        <fullName evidence="2">Uncharacterized protein</fullName>
    </submittedName>
</protein>
<evidence type="ECO:0000313" key="2">
    <source>
        <dbReference type="EMBL" id="SJL15446.1"/>
    </source>
</evidence>
<proteinExistence type="predicted"/>
<feature type="compositionally biased region" description="Polar residues" evidence="1">
    <location>
        <begin position="1"/>
        <end position="18"/>
    </location>
</feature>
<feature type="compositionally biased region" description="Basic and acidic residues" evidence="1">
    <location>
        <begin position="53"/>
        <end position="63"/>
    </location>
</feature>
<evidence type="ECO:0000313" key="3">
    <source>
        <dbReference type="Proteomes" id="UP000219338"/>
    </source>
</evidence>